<protein>
    <submittedName>
        <fullName evidence="1">Uncharacterized protein</fullName>
    </submittedName>
</protein>
<proteinExistence type="predicted"/>
<evidence type="ECO:0000313" key="1">
    <source>
        <dbReference type="EMBL" id="CAJ71404.1"/>
    </source>
</evidence>
<sequence length="93" mass="10962">MLEEIGYKPAVMYKMGFDVVRDLGNLSIHSYCCPLTIIIEKIDLQEGMDLCLFSLKEIVTKELYSRRIRRFFPVIESPYLVDTMKKLDLYFTL</sequence>
<dbReference type="AlphaFoldDB" id="Q1PW00"/>
<name>Q1PW00_KUEST</name>
<reference evidence="1" key="2">
    <citation type="submission" date="2006-01" db="EMBL/GenBank/DDBJ databases">
        <authorList>
            <person name="Genoscope"/>
        </authorList>
    </citation>
    <scope>NUCLEOTIDE SEQUENCE</scope>
</reference>
<organism evidence="1">
    <name type="scientific">Kuenenia stuttgartiensis</name>
    <dbReference type="NCBI Taxonomy" id="174633"/>
    <lineage>
        <taxon>Bacteria</taxon>
        <taxon>Pseudomonadati</taxon>
        <taxon>Planctomycetota</taxon>
        <taxon>Candidatus Brocadiia</taxon>
        <taxon>Candidatus Brocadiales</taxon>
        <taxon>Candidatus Brocadiaceae</taxon>
        <taxon>Candidatus Kuenenia</taxon>
    </lineage>
</organism>
<reference evidence="1" key="1">
    <citation type="journal article" date="2006" name="Nature">
        <title>Deciphering the evolution and metabolism of an anammox bacterium from a community genome.</title>
        <authorList>
            <person name="Strous M."/>
            <person name="Pelletier E."/>
            <person name="Mangenot S."/>
            <person name="Rattei T."/>
            <person name="Lehner A."/>
            <person name="Taylor M.W."/>
            <person name="Horn M."/>
            <person name="Daims H."/>
            <person name="Bartol-Mavel D."/>
            <person name="Wincker P."/>
            <person name="Barbe V."/>
            <person name="Fonknechten N."/>
            <person name="Vallenet D."/>
            <person name="Segurens B."/>
            <person name="Schenowitz-Truong C."/>
            <person name="Medigue C."/>
            <person name="Collingro A."/>
            <person name="Snel B."/>
            <person name="Dutilh B.E."/>
            <person name="OpDenCamp H.J.M."/>
            <person name="vanDerDrift C."/>
            <person name="Cirpus I."/>
            <person name="vanDePas-Schoonen K.T."/>
            <person name="Harhangi H.R."/>
            <person name="vanNiftrik L."/>
            <person name="Schmid M."/>
            <person name="Keltjens J."/>
            <person name="vanDeVossenberg J."/>
            <person name="Kartal B."/>
            <person name="Meier H."/>
            <person name="Frishman D."/>
            <person name="Huynen M.A."/>
            <person name="Mewes H."/>
            <person name="Weissenbach J."/>
            <person name="Jetten M.S.M."/>
            <person name="Wagner M."/>
            <person name="LePaslier D."/>
        </authorList>
    </citation>
    <scope>NUCLEOTIDE SEQUENCE</scope>
</reference>
<accession>Q1PW00</accession>
<dbReference type="EMBL" id="CT573073">
    <property type="protein sequence ID" value="CAJ71404.1"/>
    <property type="molecule type" value="Genomic_DNA"/>
</dbReference>
<gene>
    <name evidence="1" type="ORF">kustc0659</name>
</gene>